<evidence type="ECO:0000256" key="2">
    <source>
        <dbReference type="ARBA" id="ARBA00006058"/>
    </source>
</evidence>
<evidence type="ECO:0000256" key="3">
    <source>
        <dbReference type="ARBA" id="ARBA00022448"/>
    </source>
</evidence>
<keyword evidence="5" id="KW-1133">Transmembrane helix</keyword>
<keyword evidence="13" id="KW-1185">Reference proteome</keyword>
<dbReference type="PRINTS" id="PR01333">
    <property type="entry name" value="2POREKCHANEL"/>
</dbReference>
<dbReference type="Pfam" id="PF07885">
    <property type="entry name" value="Ion_trans_2"/>
    <property type="match status" value="2"/>
</dbReference>
<reference evidence="12" key="1">
    <citation type="submission" date="2020-04" db="EMBL/GenBank/DDBJ databases">
        <authorList>
            <person name="Alioto T."/>
            <person name="Alioto T."/>
            <person name="Gomez Garrido J."/>
        </authorList>
    </citation>
    <scope>NUCLEOTIDE SEQUENCE</scope>
    <source>
        <strain evidence="12">A484AB</strain>
    </source>
</reference>
<comment type="similarity">
    <text evidence="10">Belongs to the two pore domain potassium channel (TC 1.A.1.8) family.</text>
</comment>
<gene>
    <name evidence="12" type="ORF">PACLA_8A019989</name>
</gene>
<evidence type="ECO:0000256" key="6">
    <source>
        <dbReference type="ARBA" id="ARBA00023065"/>
    </source>
</evidence>
<proteinExistence type="inferred from homology"/>
<feature type="domain" description="Potassium channel" evidence="11">
    <location>
        <begin position="534"/>
        <end position="607"/>
    </location>
</feature>
<evidence type="ECO:0000256" key="10">
    <source>
        <dbReference type="RuleBase" id="RU003857"/>
    </source>
</evidence>
<dbReference type="Pfam" id="PF05478">
    <property type="entry name" value="Prominin"/>
    <property type="match status" value="1"/>
</dbReference>
<keyword evidence="9 10" id="KW-0407">Ion channel</keyword>
<dbReference type="GO" id="GO:0015271">
    <property type="term" value="F:outward rectifier potassium channel activity"/>
    <property type="evidence" value="ECO:0007669"/>
    <property type="project" value="TreeGrafter"/>
</dbReference>
<dbReference type="PANTHER" id="PTHR11003">
    <property type="entry name" value="POTASSIUM CHANNEL, SUBFAMILY K"/>
    <property type="match status" value="1"/>
</dbReference>
<sequence>MKNKIQRALGTDGNIGQYDRKRWWLSFVVVFAVLLASLTTLISLVLKQVEPFISRLPSNITLMMEIKTWFPVLPKRLLLSSTIVHLSMMVVVNLCAGMSFLVVSNMALVCDMSSHYEKLDDVWKIFGTSDLLKESRLFAKEEKSLKLFKKISECPVDGTLWAMFNLDEKFNINESVNRLNGIPRLADRFFQDGSVFDRRKGKQLQAFYKVLQEWRDIGLANININILTEQVNNPMLDKSFQKLSEALLSSYQPADENKEHVTRMPFKMFRSISNQASVIEDNYVKMNSVLSKLLNQHLKSFNKSRERVVASFANMNDIYSDIAGDSIAQSEHEVVDHQVIKTVEVIKNFMKDSISKMRSEVGKCGPMKHAYNRTVCLFCRDLFGSWVALELENEARERRILLNSRKDLQEKYNVTEEDLQRFIKLIQAVADQGFSDEWVDRWNFIGALFFSGTVVTTIGYGHLAPTTNSGRIFCIFYALIGIPLTWTLLARLGYMISCGVSAVITIFERRFLQREPSKVGLKSTLVTFLMASAMILLIAGIAHYSERWSFLDGVYFGFITLSTIGFGDLVPLHPRPGEDTVEYATHVTVFTVMTLLYFTIGLAIVSSMMLSISAAMEDPSLLGFHRVANTDQSTKCTDRDFD</sequence>
<dbReference type="PANTHER" id="PTHR11003:SF345">
    <property type="entry name" value="TWIK FAMILY OF POTASSIUM CHANNELS PROTEIN 18"/>
    <property type="match status" value="1"/>
</dbReference>
<evidence type="ECO:0000259" key="11">
    <source>
        <dbReference type="Pfam" id="PF07885"/>
    </source>
</evidence>
<comment type="similarity">
    <text evidence="2">Belongs to the prominin family.</text>
</comment>
<evidence type="ECO:0000256" key="1">
    <source>
        <dbReference type="ARBA" id="ARBA00004141"/>
    </source>
</evidence>
<evidence type="ECO:0000313" key="13">
    <source>
        <dbReference type="Proteomes" id="UP001152795"/>
    </source>
</evidence>
<evidence type="ECO:0000256" key="7">
    <source>
        <dbReference type="ARBA" id="ARBA00023136"/>
    </source>
</evidence>
<evidence type="ECO:0000256" key="4">
    <source>
        <dbReference type="ARBA" id="ARBA00022692"/>
    </source>
</evidence>
<evidence type="ECO:0000313" key="12">
    <source>
        <dbReference type="EMBL" id="CAB3978398.1"/>
    </source>
</evidence>
<dbReference type="Proteomes" id="UP001152795">
    <property type="component" value="Unassembled WGS sequence"/>
</dbReference>
<dbReference type="OrthoDB" id="297496at2759"/>
<keyword evidence="4 10" id="KW-0812">Transmembrane</keyword>
<keyword evidence="8" id="KW-0325">Glycoprotein</keyword>
<dbReference type="InterPro" id="IPR008795">
    <property type="entry name" value="Prominin"/>
</dbReference>
<feature type="domain" description="Potassium channel" evidence="11">
    <location>
        <begin position="439"/>
        <end position="495"/>
    </location>
</feature>
<comment type="caution">
    <text evidence="12">The sequence shown here is derived from an EMBL/GenBank/DDBJ whole genome shotgun (WGS) entry which is preliminary data.</text>
</comment>
<dbReference type="GO" id="GO:0022841">
    <property type="term" value="F:potassium ion leak channel activity"/>
    <property type="evidence" value="ECO:0007669"/>
    <property type="project" value="TreeGrafter"/>
</dbReference>
<protein>
    <submittedName>
        <fullName evidence="12">Two pore potassium channel sup-9-like</fullName>
    </submittedName>
</protein>
<dbReference type="GO" id="GO:0030322">
    <property type="term" value="P:stabilization of membrane potential"/>
    <property type="evidence" value="ECO:0007669"/>
    <property type="project" value="TreeGrafter"/>
</dbReference>
<dbReference type="EMBL" id="CACRXK020000109">
    <property type="protein sequence ID" value="CAB3978398.1"/>
    <property type="molecule type" value="Genomic_DNA"/>
</dbReference>
<dbReference type="SUPFAM" id="SSF81324">
    <property type="entry name" value="Voltage-gated potassium channels"/>
    <property type="match status" value="2"/>
</dbReference>
<comment type="subcellular location">
    <subcellularLocation>
        <location evidence="1">Membrane</location>
        <topology evidence="1">Multi-pass membrane protein</topology>
    </subcellularLocation>
</comment>
<dbReference type="InterPro" id="IPR013099">
    <property type="entry name" value="K_chnl_dom"/>
</dbReference>
<name>A0A6S7FGY4_PARCT</name>
<dbReference type="AlphaFoldDB" id="A0A6S7FGY4"/>
<evidence type="ECO:0000256" key="9">
    <source>
        <dbReference type="ARBA" id="ARBA00023303"/>
    </source>
</evidence>
<keyword evidence="7" id="KW-0472">Membrane</keyword>
<accession>A0A6S7FGY4</accession>
<keyword evidence="3 10" id="KW-0813">Transport</keyword>
<dbReference type="InterPro" id="IPR003280">
    <property type="entry name" value="2pore_dom_K_chnl"/>
</dbReference>
<keyword evidence="6 10" id="KW-0406">Ion transport</keyword>
<organism evidence="12 13">
    <name type="scientific">Paramuricea clavata</name>
    <name type="common">Red gorgonian</name>
    <name type="synonym">Violescent sea-whip</name>
    <dbReference type="NCBI Taxonomy" id="317549"/>
    <lineage>
        <taxon>Eukaryota</taxon>
        <taxon>Metazoa</taxon>
        <taxon>Cnidaria</taxon>
        <taxon>Anthozoa</taxon>
        <taxon>Octocorallia</taxon>
        <taxon>Malacalcyonacea</taxon>
        <taxon>Plexauridae</taxon>
        <taxon>Paramuricea</taxon>
    </lineage>
</organism>
<evidence type="ECO:0000256" key="8">
    <source>
        <dbReference type="ARBA" id="ARBA00023180"/>
    </source>
</evidence>
<dbReference type="GO" id="GO:0005886">
    <property type="term" value="C:plasma membrane"/>
    <property type="evidence" value="ECO:0007669"/>
    <property type="project" value="TreeGrafter"/>
</dbReference>
<evidence type="ECO:0000256" key="5">
    <source>
        <dbReference type="ARBA" id="ARBA00022989"/>
    </source>
</evidence>
<dbReference type="Gene3D" id="1.10.287.70">
    <property type="match status" value="1"/>
</dbReference>